<dbReference type="OrthoDB" id="5112469at2"/>
<dbReference type="Gene3D" id="1.10.10.60">
    <property type="entry name" value="Homeodomain-like"/>
    <property type="match status" value="1"/>
</dbReference>
<dbReference type="InterPro" id="IPR009057">
    <property type="entry name" value="Homeodomain-like_sf"/>
</dbReference>
<evidence type="ECO:0000313" key="5">
    <source>
        <dbReference type="EMBL" id="PVE47159.1"/>
    </source>
</evidence>
<gene>
    <name evidence="5" type="ORF">DDE23_12995</name>
</gene>
<organism evidence="5 6">
    <name type="scientific">Pararhodobacter aggregans</name>
    <dbReference type="NCBI Taxonomy" id="404875"/>
    <lineage>
        <taxon>Bacteria</taxon>
        <taxon>Pseudomonadati</taxon>
        <taxon>Pseudomonadota</taxon>
        <taxon>Alphaproteobacteria</taxon>
        <taxon>Rhodobacterales</taxon>
        <taxon>Paracoccaceae</taxon>
        <taxon>Pararhodobacter</taxon>
    </lineage>
</organism>
<dbReference type="PROSITE" id="PS50977">
    <property type="entry name" value="HTH_TETR_2"/>
    <property type="match status" value="1"/>
</dbReference>
<dbReference type="AlphaFoldDB" id="A0A2T7UR95"/>
<feature type="domain" description="HTH tetR-type" evidence="4">
    <location>
        <begin position="43"/>
        <end position="103"/>
    </location>
</feature>
<feature type="DNA-binding region" description="H-T-H motif" evidence="2">
    <location>
        <begin position="66"/>
        <end position="85"/>
    </location>
</feature>
<dbReference type="Gene3D" id="1.10.357.10">
    <property type="entry name" value="Tetracycline Repressor, domain 2"/>
    <property type="match status" value="1"/>
</dbReference>
<feature type="region of interest" description="Disordered" evidence="3">
    <location>
        <begin position="1"/>
        <end position="21"/>
    </location>
</feature>
<comment type="caution">
    <text evidence="5">The sequence shown here is derived from an EMBL/GenBank/DDBJ whole genome shotgun (WGS) entry which is preliminary data.</text>
</comment>
<dbReference type="Proteomes" id="UP000244810">
    <property type="component" value="Unassembled WGS sequence"/>
</dbReference>
<dbReference type="Pfam" id="PF00440">
    <property type="entry name" value="TetR_N"/>
    <property type="match status" value="1"/>
</dbReference>
<dbReference type="RefSeq" id="WP_107752171.1">
    <property type="nucleotide sequence ID" value="NZ_QBKF01000006.1"/>
</dbReference>
<evidence type="ECO:0000259" key="4">
    <source>
        <dbReference type="PROSITE" id="PS50977"/>
    </source>
</evidence>
<evidence type="ECO:0000256" key="2">
    <source>
        <dbReference type="PROSITE-ProRule" id="PRU00335"/>
    </source>
</evidence>
<evidence type="ECO:0000256" key="1">
    <source>
        <dbReference type="ARBA" id="ARBA00023125"/>
    </source>
</evidence>
<dbReference type="PRINTS" id="PR00455">
    <property type="entry name" value="HTHTETR"/>
</dbReference>
<protein>
    <recommendedName>
        <fullName evidence="4">HTH tetR-type domain-containing protein</fullName>
    </recommendedName>
</protein>
<accession>A0A2T7UR95</accession>
<keyword evidence="1 2" id="KW-0238">DNA-binding</keyword>
<dbReference type="EMBL" id="QDDR01000006">
    <property type="protein sequence ID" value="PVE47159.1"/>
    <property type="molecule type" value="Genomic_DNA"/>
</dbReference>
<sequence>MAGQRDMMTKASTEAAGDGGATGEDFSSWLLEQAGSQALPKRERTRFQLLASLSALLKERGVTGAAIGDIAAASGVSRPTFYTYFNDLSDILVQLLREFSGMKWRESRQPRRAESVLAVIRDANLRYCRMHETNAHLYAALESVAPNLPEFAAMRHEMNTRLARQVAKRLSATGLVELSRASQEHMEALTLMLIAMTEAAARERFTYASERLNATLPRTEDFSSAISDIWERSLLAEMQLRSQQDY</sequence>
<evidence type="ECO:0000313" key="6">
    <source>
        <dbReference type="Proteomes" id="UP000244810"/>
    </source>
</evidence>
<proteinExistence type="predicted"/>
<name>A0A2T7UR95_9RHOB</name>
<dbReference type="GO" id="GO:0003677">
    <property type="term" value="F:DNA binding"/>
    <property type="evidence" value="ECO:0007669"/>
    <property type="project" value="UniProtKB-UniRule"/>
</dbReference>
<dbReference type="SUPFAM" id="SSF46689">
    <property type="entry name" value="Homeodomain-like"/>
    <property type="match status" value="1"/>
</dbReference>
<keyword evidence="6" id="KW-1185">Reference proteome</keyword>
<dbReference type="InterPro" id="IPR001647">
    <property type="entry name" value="HTH_TetR"/>
</dbReference>
<reference evidence="5 6" key="1">
    <citation type="journal article" date="2011" name="Syst. Appl. Microbiol.">
        <title>Defluviimonas denitrificans gen. nov., sp. nov., and Pararhodobacter aggregans gen. nov., sp. nov., non-phototrophic Rhodobacteraceae from the biofilter of a marine aquaculture.</title>
        <authorList>
            <person name="Foesel B.U."/>
            <person name="Drake H.L."/>
            <person name="Schramm A."/>
        </authorList>
    </citation>
    <scope>NUCLEOTIDE SEQUENCE [LARGE SCALE GENOMIC DNA]</scope>
    <source>
        <strain evidence="5 6">D1-19</strain>
    </source>
</reference>
<evidence type="ECO:0000256" key="3">
    <source>
        <dbReference type="SAM" id="MobiDB-lite"/>
    </source>
</evidence>